<name>A0A2I0BE04_9ASPA</name>
<proteinExistence type="predicted"/>
<protein>
    <submittedName>
        <fullName evidence="1">Uncharacterized protein</fullName>
    </submittedName>
</protein>
<keyword evidence="2" id="KW-1185">Reference proteome</keyword>
<evidence type="ECO:0000313" key="1">
    <source>
        <dbReference type="EMBL" id="PKA66033.1"/>
    </source>
</evidence>
<dbReference type="Proteomes" id="UP000236161">
    <property type="component" value="Unassembled WGS sequence"/>
</dbReference>
<gene>
    <name evidence="1" type="ORF">AXF42_Ash010442</name>
</gene>
<accession>A0A2I0BE04</accession>
<evidence type="ECO:0000313" key="2">
    <source>
        <dbReference type="Proteomes" id="UP000236161"/>
    </source>
</evidence>
<sequence>MCTSLCHRQRRSPKTGKYDQHPFDYNVMLGHHLMAASRMVSATLHFCLKFPKPQGIVTVRGDKCKEKCYKMHVFTLTTDACEHSHAPPNDENEFILVLNGQAIIVSKNFCVSAKTTMWMLLFDYFDVFPLVLEDMLGLDRDIAEHKLSLDTNHPPFIQKKINFNGEK</sequence>
<dbReference type="OrthoDB" id="1937476at2759"/>
<reference evidence="1 2" key="1">
    <citation type="journal article" date="2017" name="Nature">
        <title>The Apostasia genome and the evolution of orchids.</title>
        <authorList>
            <person name="Zhang G.Q."/>
            <person name="Liu K.W."/>
            <person name="Li Z."/>
            <person name="Lohaus R."/>
            <person name="Hsiao Y.Y."/>
            <person name="Niu S.C."/>
            <person name="Wang J.Y."/>
            <person name="Lin Y.C."/>
            <person name="Xu Q."/>
            <person name="Chen L.J."/>
            <person name="Yoshida K."/>
            <person name="Fujiwara S."/>
            <person name="Wang Z.W."/>
            <person name="Zhang Y.Q."/>
            <person name="Mitsuda N."/>
            <person name="Wang M."/>
            <person name="Liu G.H."/>
            <person name="Pecoraro L."/>
            <person name="Huang H.X."/>
            <person name="Xiao X.J."/>
            <person name="Lin M."/>
            <person name="Wu X.Y."/>
            <person name="Wu W.L."/>
            <person name="Chen Y.Y."/>
            <person name="Chang S.B."/>
            <person name="Sakamoto S."/>
            <person name="Ohme-Takagi M."/>
            <person name="Yagi M."/>
            <person name="Zeng S.J."/>
            <person name="Shen C.Y."/>
            <person name="Yeh C.M."/>
            <person name="Luo Y.B."/>
            <person name="Tsai W.C."/>
            <person name="Van de Peer Y."/>
            <person name="Liu Z.J."/>
        </authorList>
    </citation>
    <scope>NUCLEOTIDE SEQUENCE [LARGE SCALE GENOMIC DNA]</scope>
    <source>
        <strain evidence="2">cv. Shenzhen</strain>
        <tissue evidence="1">Stem</tissue>
    </source>
</reference>
<dbReference type="AlphaFoldDB" id="A0A2I0BE04"/>
<organism evidence="1 2">
    <name type="scientific">Apostasia shenzhenica</name>
    <dbReference type="NCBI Taxonomy" id="1088818"/>
    <lineage>
        <taxon>Eukaryota</taxon>
        <taxon>Viridiplantae</taxon>
        <taxon>Streptophyta</taxon>
        <taxon>Embryophyta</taxon>
        <taxon>Tracheophyta</taxon>
        <taxon>Spermatophyta</taxon>
        <taxon>Magnoliopsida</taxon>
        <taxon>Liliopsida</taxon>
        <taxon>Asparagales</taxon>
        <taxon>Orchidaceae</taxon>
        <taxon>Apostasioideae</taxon>
        <taxon>Apostasia</taxon>
    </lineage>
</organism>
<dbReference type="EMBL" id="KZ451888">
    <property type="protein sequence ID" value="PKA66033.1"/>
    <property type="molecule type" value="Genomic_DNA"/>
</dbReference>